<dbReference type="Pfam" id="PF01866">
    <property type="entry name" value="Diphthamide_syn"/>
    <property type="match status" value="1"/>
</dbReference>
<dbReference type="InterPro" id="IPR016435">
    <property type="entry name" value="DPH1/DPH2"/>
</dbReference>
<dbReference type="InterPro" id="IPR042264">
    <property type="entry name" value="DPH1/DPH2_2"/>
</dbReference>
<dbReference type="RefSeq" id="XP_025830917.1">
    <property type="nucleotide sequence ID" value="XM_025975132.1"/>
</dbReference>
<keyword evidence="11" id="KW-0004">4Fe-4S</keyword>
<dbReference type="Proteomes" id="UP000192223">
    <property type="component" value="Unplaced"/>
</dbReference>
<evidence type="ECO:0000256" key="10">
    <source>
        <dbReference type="ARBA" id="ARBA00048403"/>
    </source>
</evidence>
<evidence type="ECO:0000313" key="12">
    <source>
        <dbReference type="Proteomes" id="UP000192223"/>
    </source>
</evidence>
<dbReference type="OrthoDB" id="1649088at2759"/>
<evidence type="ECO:0000256" key="11">
    <source>
        <dbReference type="PIRNR" id="PIRNR004967"/>
    </source>
</evidence>
<dbReference type="NCBIfam" id="TIGR03682">
    <property type="entry name" value="arCOG04112"/>
    <property type="match status" value="1"/>
</dbReference>
<dbReference type="Gene3D" id="3.40.50.11840">
    <property type="entry name" value="Diphthamide synthesis DPH1/DPH2 domain 1"/>
    <property type="match status" value="1"/>
</dbReference>
<dbReference type="Gene3D" id="3.40.50.11860">
    <property type="entry name" value="Diphthamide synthesis DPH1/DPH2 domain 3"/>
    <property type="match status" value="1"/>
</dbReference>
<evidence type="ECO:0000256" key="5">
    <source>
        <dbReference type="ARBA" id="ARBA00022679"/>
    </source>
</evidence>
<evidence type="ECO:0000256" key="7">
    <source>
        <dbReference type="ARBA" id="ARBA00022723"/>
    </source>
</evidence>
<organism evidence="12 13">
    <name type="scientific">Agrilus planipennis</name>
    <name type="common">Emerald ash borer</name>
    <name type="synonym">Agrilus marcopoli</name>
    <dbReference type="NCBI Taxonomy" id="224129"/>
    <lineage>
        <taxon>Eukaryota</taxon>
        <taxon>Metazoa</taxon>
        <taxon>Ecdysozoa</taxon>
        <taxon>Arthropoda</taxon>
        <taxon>Hexapoda</taxon>
        <taxon>Insecta</taxon>
        <taxon>Pterygota</taxon>
        <taxon>Neoptera</taxon>
        <taxon>Endopterygota</taxon>
        <taxon>Coleoptera</taxon>
        <taxon>Polyphaga</taxon>
        <taxon>Elateriformia</taxon>
        <taxon>Buprestoidea</taxon>
        <taxon>Buprestidae</taxon>
        <taxon>Agrilinae</taxon>
        <taxon>Agrilus</taxon>
    </lineage>
</organism>
<dbReference type="RefSeq" id="XP_018332745.1">
    <property type="nucleotide sequence ID" value="XM_018477243.1"/>
</dbReference>
<evidence type="ECO:0000256" key="2">
    <source>
        <dbReference type="ARBA" id="ARBA00010173"/>
    </source>
</evidence>
<evidence type="ECO:0000256" key="4">
    <source>
        <dbReference type="ARBA" id="ARBA00021915"/>
    </source>
</evidence>
<dbReference type="InterPro" id="IPR042265">
    <property type="entry name" value="DPH1/DPH2_3"/>
</dbReference>
<evidence type="ECO:0000256" key="3">
    <source>
        <dbReference type="ARBA" id="ARBA00012221"/>
    </source>
</evidence>
<dbReference type="GO" id="GO:0090560">
    <property type="term" value="F:2-(3-amino-3-carboxypropyl)histidine synthase activity"/>
    <property type="evidence" value="ECO:0007669"/>
    <property type="project" value="UniProtKB-UniRule"/>
</dbReference>
<keyword evidence="8" id="KW-0408">Iron</keyword>
<dbReference type="Gene3D" id="3.40.50.11850">
    <property type="entry name" value="Diphthamide synthesis DPH1/DPH2 domain 2"/>
    <property type="match status" value="1"/>
</dbReference>
<dbReference type="FunFam" id="3.40.50.11850:FF:000001">
    <property type="entry name" value="2-(3-amino-3-carboxypropyl)histidine synthase subunit 1"/>
    <property type="match status" value="1"/>
</dbReference>
<reference evidence="13 14" key="1">
    <citation type="submission" date="2025-04" db="UniProtKB">
        <authorList>
            <consortium name="RefSeq"/>
        </authorList>
    </citation>
    <scope>IDENTIFICATION</scope>
    <source>
        <tissue evidence="13 14">Entire body</tissue>
    </source>
</reference>
<dbReference type="PANTHER" id="PTHR10762">
    <property type="entry name" value="DIPHTHAMIDE BIOSYNTHESIS PROTEIN"/>
    <property type="match status" value="1"/>
</dbReference>
<dbReference type="GeneID" id="108742182"/>
<comment type="function">
    <text evidence="11">Catalyzes the first step of diphthamide biosynthesis, a post-translational modification of histidine which occurs in elongation factor 2.</text>
</comment>
<dbReference type="KEGG" id="apln:112904624"/>
<dbReference type="GO" id="GO:0046872">
    <property type="term" value="F:metal ion binding"/>
    <property type="evidence" value="ECO:0007669"/>
    <property type="project" value="UniProtKB-KW"/>
</dbReference>
<gene>
    <name evidence="13" type="primary">LOC108742182</name>
    <name evidence="14" type="synonym">LOC112904624</name>
</gene>
<proteinExistence type="inferred from homology"/>
<keyword evidence="5 11" id="KW-0808">Transferase</keyword>
<dbReference type="SFLD" id="SFLDS00032">
    <property type="entry name" value="Radical_SAM_3-amino-3-carboxyp"/>
    <property type="match status" value="1"/>
</dbReference>
<dbReference type="STRING" id="224129.A0A1W4XK29"/>
<comment type="cofactor">
    <cofactor evidence="11">
        <name>[4Fe-4S] cluster</name>
        <dbReference type="ChEBI" id="CHEBI:49883"/>
    </cofactor>
    <text evidence="11">Binds 1 [4Fe-4S] cluster per subunit. The cluster is coordinated with 3 cysteines and an exchangeable S-adenosyl-L-methionine.</text>
</comment>
<protein>
    <recommendedName>
        <fullName evidence="4 11">2-(3-amino-3-carboxypropyl)histidine synthase subunit 1</fullName>
        <ecNumber evidence="3 11">2.5.1.108</ecNumber>
    </recommendedName>
</protein>
<dbReference type="NCBIfam" id="TIGR00322">
    <property type="entry name" value="diphth2_R"/>
    <property type="match status" value="1"/>
</dbReference>
<dbReference type="GO" id="GO:0051539">
    <property type="term" value="F:4 iron, 4 sulfur cluster binding"/>
    <property type="evidence" value="ECO:0007669"/>
    <property type="project" value="UniProtKB-UniRule"/>
</dbReference>
<dbReference type="UniPathway" id="UPA00559"/>
<dbReference type="FunFam" id="3.40.50.11860:FF:000002">
    <property type="entry name" value="2-(3-amino-3-carboxypropyl)histidine synthase subunit 1"/>
    <property type="match status" value="1"/>
</dbReference>
<evidence type="ECO:0000256" key="6">
    <source>
        <dbReference type="ARBA" id="ARBA00022691"/>
    </source>
</evidence>
<dbReference type="InterPro" id="IPR035435">
    <property type="entry name" value="DPH1/DPH2_euk_archaea"/>
</dbReference>
<keyword evidence="9" id="KW-0411">Iron-sulfur</keyword>
<evidence type="ECO:0000313" key="13">
    <source>
        <dbReference type="RefSeq" id="XP_018332745.1"/>
    </source>
</evidence>
<dbReference type="InterPro" id="IPR042263">
    <property type="entry name" value="DPH1/DPH2_1"/>
</dbReference>
<evidence type="ECO:0000256" key="1">
    <source>
        <dbReference type="ARBA" id="ARBA00005156"/>
    </source>
</evidence>
<dbReference type="FunFam" id="3.40.50.11840:FF:000001">
    <property type="entry name" value="2-(3-amino-3-carboxypropyl)histidine synthase subunit 1"/>
    <property type="match status" value="1"/>
</dbReference>
<comment type="catalytic activity">
    <reaction evidence="10 11">
        <text>L-histidyl-[translation elongation factor 2] + S-adenosyl-L-methionine = 2-[(3S)-amino-3-carboxypropyl]-L-histidyl-[translation elongation factor 2] + S-methyl-5'-thioadenosine + H(+)</text>
        <dbReference type="Rhea" id="RHEA:36783"/>
        <dbReference type="Rhea" id="RHEA-COMP:9748"/>
        <dbReference type="Rhea" id="RHEA-COMP:9749"/>
        <dbReference type="ChEBI" id="CHEBI:15378"/>
        <dbReference type="ChEBI" id="CHEBI:17509"/>
        <dbReference type="ChEBI" id="CHEBI:29979"/>
        <dbReference type="ChEBI" id="CHEBI:59789"/>
        <dbReference type="ChEBI" id="CHEBI:73995"/>
        <dbReference type="EC" id="2.5.1.108"/>
    </reaction>
</comment>
<comment type="pathway">
    <text evidence="1 11">Protein modification; peptidyl-diphthamide biosynthesis.</text>
</comment>
<dbReference type="KEGG" id="apln:108742182"/>
<dbReference type="PIRSF" id="PIRSF004967">
    <property type="entry name" value="DPH1"/>
    <property type="match status" value="1"/>
</dbReference>
<evidence type="ECO:0000313" key="14">
    <source>
        <dbReference type="RefSeq" id="XP_025830917.1"/>
    </source>
</evidence>
<accession>A0A1W4XK29</accession>
<comment type="similarity">
    <text evidence="2 11">Belongs to the DPH1/DPH2 family. DPH1 subfamily.</text>
</comment>
<sequence length="408" mass="45691">MEQSGTTIVRANAQRKIFTPIRKISKVPEQLLKNEKLKAAISKLPKNYNFEIAKSVWRIQEANATLVALQMPEGLLMFATTIADIISEFTQAEVIIMGDVTYGACCIDDFTARIVGVDLLIHYGHSCLIPITQTSSIKVLYVFVDIEIDLQHCIETLKLNFNKTVHVALVSTVQFIRALQSVAKKLIEDGYNVTIPQCKPLSPGEILGCTAPTVKCADVILYVGDGRFHLEAVIIANPNVSVYKYDPYEKKITKELYQHDHLYEMRKSDIMKASKGNSIGIILGTLGRQGNVRVFNFLHQSLQKCGKTTISILLSEIFPLKLNLFQQVDAFVQTACPRLSIDWGKSFLKPLLTPYESALLNKQLNWSATEGGERYAMDFYANDSLGPWTPNHSPNIKRNNKCCGKCLQ</sequence>
<keyword evidence="12" id="KW-1185">Reference proteome</keyword>
<dbReference type="PANTHER" id="PTHR10762:SF1">
    <property type="entry name" value="2-(3-AMINO-3-CARBOXYPROPYL)HISTIDINE SYNTHASE SUBUNIT 1"/>
    <property type="match status" value="1"/>
</dbReference>
<keyword evidence="7" id="KW-0479">Metal-binding</keyword>
<dbReference type="GO" id="GO:0017183">
    <property type="term" value="P:protein histidyl modification to diphthamide"/>
    <property type="evidence" value="ECO:0007669"/>
    <property type="project" value="UniProtKB-UniRule"/>
</dbReference>
<evidence type="ECO:0000256" key="9">
    <source>
        <dbReference type="ARBA" id="ARBA00023014"/>
    </source>
</evidence>
<dbReference type="SFLD" id="SFLDG01121">
    <property type="entry name" value="Diphthamide_biosynthesis"/>
    <property type="match status" value="1"/>
</dbReference>
<name>A0A1W4XK29_AGRPL</name>
<keyword evidence="6 11" id="KW-0949">S-adenosyl-L-methionine</keyword>
<dbReference type="AlphaFoldDB" id="A0A1W4XK29"/>
<dbReference type="InterPro" id="IPR022428">
    <property type="entry name" value="Dph2_arc"/>
</dbReference>
<dbReference type="EC" id="2.5.1.108" evidence="3 11"/>
<evidence type="ECO:0000256" key="8">
    <source>
        <dbReference type="ARBA" id="ARBA00023004"/>
    </source>
</evidence>